<keyword evidence="1" id="KW-0862">Zinc</keyword>
<dbReference type="InterPro" id="IPR001878">
    <property type="entry name" value="Znf_CCHC"/>
</dbReference>
<protein>
    <submittedName>
        <fullName evidence="6">Uncharacterized protein LOC112455572</fullName>
    </submittedName>
</protein>
<proteinExistence type="predicted"/>
<dbReference type="GO" id="GO:0008270">
    <property type="term" value="F:zinc ion binding"/>
    <property type="evidence" value="ECO:0007669"/>
    <property type="project" value="UniProtKB-KW"/>
</dbReference>
<dbReference type="InterPro" id="IPR036397">
    <property type="entry name" value="RNaseH_sf"/>
</dbReference>
<evidence type="ECO:0000256" key="2">
    <source>
        <dbReference type="SAM" id="MobiDB-lite"/>
    </source>
</evidence>
<accession>A0A6J1PU23</accession>
<evidence type="ECO:0000313" key="6">
    <source>
        <dbReference type="RefSeq" id="XP_024873354.1"/>
    </source>
</evidence>
<dbReference type="Pfam" id="PF05380">
    <property type="entry name" value="Peptidase_A17"/>
    <property type="match status" value="1"/>
</dbReference>
<dbReference type="GO" id="GO:0042575">
    <property type="term" value="C:DNA polymerase complex"/>
    <property type="evidence" value="ECO:0007669"/>
    <property type="project" value="UniProtKB-ARBA"/>
</dbReference>
<evidence type="ECO:0000259" key="4">
    <source>
        <dbReference type="PROSITE" id="PS50994"/>
    </source>
</evidence>
<dbReference type="OrthoDB" id="6736537at2759"/>
<gene>
    <name evidence="6" type="primary">LOC112455572</name>
</gene>
<dbReference type="InterPro" id="IPR012337">
    <property type="entry name" value="RNaseH-like_sf"/>
</dbReference>
<name>A0A6J1PU23_9HYME</name>
<evidence type="ECO:0000259" key="3">
    <source>
        <dbReference type="PROSITE" id="PS50158"/>
    </source>
</evidence>
<reference evidence="6" key="1">
    <citation type="submission" date="2025-08" db="UniProtKB">
        <authorList>
            <consortium name="RefSeq"/>
        </authorList>
    </citation>
    <scope>IDENTIFICATION</scope>
    <source>
        <tissue evidence="6">Whole body</tissue>
    </source>
</reference>
<keyword evidence="1" id="KW-0863">Zinc-finger</keyword>
<dbReference type="GO" id="GO:0071897">
    <property type="term" value="P:DNA biosynthetic process"/>
    <property type="evidence" value="ECO:0007669"/>
    <property type="project" value="UniProtKB-ARBA"/>
</dbReference>
<dbReference type="InterPro" id="IPR040676">
    <property type="entry name" value="DUF5641"/>
</dbReference>
<dbReference type="Gene3D" id="3.30.420.10">
    <property type="entry name" value="Ribonuclease H-like superfamily/Ribonuclease H"/>
    <property type="match status" value="1"/>
</dbReference>
<dbReference type="InterPro" id="IPR043502">
    <property type="entry name" value="DNA/RNA_pol_sf"/>
</dbReference>
<dbReference type="Gene3D" id="1.10.340.70">
    <property type="match status" value="1"/>
</dbReference>
<organism evidence="5 6">
    <name type="scientific">Temnothorax curvispinosus</name>
    <dbReference type="NCBI Taxonomy" id="300111"/>
    <lineage>
        <taxon>Eukaryota</taxon>
        <taxon>Metazoa</taxon>
        <taxon>Ecdysozoa</taxon>
        <taxon>Arthropoda</taxon>
        <taxon>Hexapoda</taxon>
        <taxon>Insecta</taxon>
        <taxon>Pterygota</taxon>
        <taxon>Neoptera</taxon>
        <taxon>Endopterygota</taxon>
        <taxon>Hymenoptera</taxon>
        <taxon>Apocrita</taxon>
        <taxon>Aculeata</taxon>
        <taxon>Formicoidea</taxon>
        <taxon>Formicidae</taxon>
        <taxon>Myrmicinae</taxon>
        <taxon>Temnothorax</taxon>
    </lineage>
</organism>
<dbReference type="GeneID" id="112455572"/>
<evidence type="ECO:0000313" key="5">
    <source>
        <dbReference type="Proteomes" id="UP000504618"/>
    </source>
</evidence>
<keyword evidence="5" id="KW-1185">Reference proteome</keyword>
<dbReference type="SUPFAM" id="SSF56672">
    <property type="entry name" value="DNA/RNA polymerases"/>
    <property type="match status" value="1"/>
</dbReference>
<dbReference type="GO" id="GO:0015074">
    <property type="term" value="P:DNA integration"/>
    <property type="evidence" value="ECO:0007669"/>
    <property type="project" value="InterPro"/>
</dbReference>
<dbReference type="Gene3D" id="3.10.10.10">
    <property type="entry name" value="HIV Type 1 Reverse Transcriptase, subunit A, domain 1"/>
    <property type="match status" value="1"/>
</dbReference>
<dbReference type="InterPro" id="IPR001584">
    <property type="entry name" value="Integrase_cat-core"/>
</dbReference>
<dbReference type="PANTHER" id="PTHR47331:SF1">
    <property type="entry name" value="GAG-LIKE PROTEIN"/>
    <property type="match status" value="1"/>
</dbReference>
<dbReference type="PROSITE" id="PS50994">
    <property type="entry name" value="INTEGRASE"/>
    <property type="match status" value="1"/>
</dbReference>
<sequence>MSKNAYARREVCNRRMQEIHDLSLQAATDAAIRATFLARYSSVAKIADDFEATHLKVIQEAADFEVEDEIRASFDKMHYAVKSRYHRETGAPFGGAPAQPSGQASVVKLPKIPLPQFSGDLTLWPSFIALFNASIHNQQIFAIEKYQYLLASLKGEPLNVVKNLPFSDEYYLIAYDSLVDRYRNKRRLADHHLNSIIEAKPLKAEMAEALHHLLDTFTENTRALALMNFPTDSWDFILLKFLLDKLPRSLRERFESAHRAEEIPQYTQLTKFLAEHCQVLEAVAGPSSKTKSTPVSSFVTNAADCPVCKESHYVSKCSQFLKLSPRERQAKARDLRLCLNCLRSGHGMKDCPSAWACRSCGTKHHTLLHYEQSSNTTPKPEPISATPAEPDAVPAPQSEDAPIVTMTSLAHRIVLLSTVRAEAIDARGNAFPVRILLDSASQANFITEGCLRKGGFRRTKHSATVLAINEARAATTRGLTSLVICARGRDDTRFSIEATVLSRITSPLPNDKVEVQPWKHLKGLPLADPEYFVPGGVDILLGADSFVSVLREGRRKGEREEPDAFNSVFGWVLTGAVSPSVQAAPLRSFATTLESIATSVGRFWQLEEVPEDASCSDEDRRCKEIFAKTTYRDPSGRFVVSYPFASDPPTFVGSRSIAVNRLRALERRFKSDPEFRAGYNSFMRDYLDSGHMEVIRNPFPSDGHIYYLPHHGVYKLDSTTTKLRVVFNASSRGPDGLSINDTLLSGPKLQQDLLAILLRFRAEAIALTADVKQMFRQIWMSPEQCNYQRIVWRFSESDPILDYLLKTVTFGFSASPFLAIYCLLQLAHQYREKYPLAFAALLEALYVDDVVTSVRTVEQARALRDQLLSLLRSAGFELRKWSSSHPAALEGLDPQLCSQSMLDFESSEDQSQKILGLRWHSQSDSFGFQVNALDRECTKRTILSEVARIFDPLGFLAPLTFTAKCLIQRLWTLKLDWDDEPPIDIRRSWSRFQTELGVLSSLRVPRAFNSCHVDRCELHGFCDASELGYGAVIYLRIVTRDGVGVRLLCAQSKVAPLRPLTIPRLELCAALLLSKLIAYVRRTLRGHLDIDDEYAWTDSEVARAWIRSAPQRWKTFVRNRVALIQDNVPVSAWGHVDTESNPADHCSRGLYPRDLVASSMWWAGPEWLVRFEPRVEPSHGSETPPIEEEKIVSLVALDPPDAVHSLLERFSSIEKIGRIIAYILRFVHHFRAKSAPTTLAIDQLELHSALLLVVKSVQADAFRDEIDRLQSGRRLPKPFRKLAPFLDPMGILRVGGRLAKSGLTFENKHPALLPCKHRLTDLVIEHVHRTNMHPGRRTLQYLLTQHYWVLGVHRAIQRVLSRCHQCFRVNPHTSQPPMAELPADRVRRAKPFSISGVDFAGPFNIVTRRARGVSSVKVYACLFVCFSVKAVHLEAAFSLSTDSFLAALRRFVARRGRCSLLYSDCGTNFVGAARELESRMSLAAEREKIKWSFNPPSAPHFGGLWEAGVKTFKTHLRRTVGDQVLSIEEFTTVLAQVEAVLNSRPLCPMSTDPADLEVLSPGHFLTMEPLVSVPTQDVTPLPMNRLSRWQLVQRIHQDFWKRWHQEYLHTLQQRPKWWTSVNPLGVGALVLLKDANMPPLRWRRGRVEALHPGSDGIPRVATVRVADGTITRPLVKLCPLPMGPAPQATDSN</sequence>
<dbReference type="PROSITE" id="PS50158">
    <property type="entry name" value="ZF_CCHC"/>
    <property type="match status" value="1"/>
</dbReference>
<feature type="domain" description="CCHC-type" evidence="3">
    <location>
        <begin position="338"/>
        <end position="353"/>
    </location>
</feature>
<dbReference type="InterPro" id="IPR043128">
    <property type="entry name" value="Rev_trsase/Diguanyl_cyclase"/>
</dbReference>
<dbReference type="Pfam" id="PF18701">
    <property type="entry name" value="DUF5641"/>
    <property type="match status" value="1"/>
</dbReference>
<dbReference type="Proteomes" id="UP000504618">
    <property type="component" value="Unplaced"/>
</dbReference>
<dbReference type="SUPFAM" id="SSF53098">
    <property type="entry name" value="Ribonuclease H-like"/>
    <property type="match status" value="1"/>
</dbReference>
<dbReference type="InterPro" id="IPR041588">
    <property type="entry name" value="Integrase_H2C2"/>
</dbReference>
<keyword evidence="1" id="KW-0479">Metal-binding</keyword>
<feature type="domain" description="Integrase catalytic" evidence="4">
    <location>
        <begin position="1387"/>
        <end position="1569"/>
    </location>
</feature>
<dbReference type="PANTHER" id="PTHR47331">
    <property type="entry name" value="PHD-TYPE DOMAIN-CONTAINING PROTEIN"/>
    <property type="match status" value="1"/>
</dbReference>
<dbReference type="Gene3D" id="3.30.70.270">
    <property type="match status" value="1"/>
</dbReference>
<dbReference type="Pfam" id="PF17921">
    <property type="entry name" value="Integrase_H2C2"/>
    <property type="match status" value="1"/>
</dbReference>
<dbReference type="Pfam" id="PF00078">
    <property type="entry name" value="RVT_1"/>
    <property type="match status" value="1"/>
</dbReference>
<dbReference type="GO" id="GO:0003676">
    <property type="term" value="F:nucleic acid binding"/>
    <property type="evidence" value="ECO:0007669"/>
    <property type="project" value="InterPro"/>
</dbReference>
<dbReference type="InterPro" id="IPR036875">
    <property type="entry name" value="Znf_CCHC_sf"/>
</dbReference>
<dbReference type="InterPro" id="IPR008042">
    <property type="entry name" value="Retrotrans_Pao"/>
</dbReference>
<dbReference type="InterPro" id="IPR005312">
    <property type="entry name" value="DUF1759"/>
</dbReference>
<dbReference type="RefSeq" id="XP_024873354.1">
    <property type="nucleotide sequence ID" value="XM_025017586.1"/>
</dbReference>
<feature type="region of interest" description="Disordered" evidence="2">
    <location>
        <begin position="371"/>
        <end position="397"/>
    </location>
</feature>
<dbReference type="InterPro" id="IPR000477">
    <property type="entry name" value="RT_dom"/>
</dbReference>
<evidence type="ECO:0000256" key="1">
    <source>
        <dbReference type="PROSITE-ProRule" id="PRU00047"/>
    </source>
</evidence>
<dbReference type="SUPFAM" id="SSF57756">
    <property type="entry name" value="Retrovirus zinc finger-like domains"/>
    <property type="match status" value="1"/>
</dbReference>
<dbReference type="Pfam" id="PF03564">
    <property type="entry name" value="DUF1759"/>
    <property type="match status" value="1"/>
</dbReference>